<reference evidence="1 2" key="1">
    <citation type="submission" date="2019-04" db="EMBL/GenBank/DDBJ databases">
        <title>Microbes associate with the intestines of laboratory mice.</title>
        <authorList>
            <person name="Navarre W."/>
            <person name="Wong E."/>
            <person name="Huang K.C."/>
            <person name="Tropini C."/>
            <person name="Ng K."/>
            <person name="Yu B."/>
        </authorList>
    </citation>
    <scope>NUCLEOTIDE SEQUENCE [LARGE SCALE GENOMIC DNA]</scope>
    <source>
        <strain evidence="1 2">NM48_B13</strain>
    </source>
</reference>
<dbReference type="InterPro" id="IPR009711">
    <property type="entry name" value="UPF0473"/>
</dbReference>
<dbReference type="Pfam" id="PF06949">
    <property type="entry name" value="DUF1292"/>
    <property type="match status" value="1"/>
</dbReference>
<organism evidence="1 2">
    <name type="scientific">Parvibacter caecicola</name>
    <dbReference type="NCBI Taxonomy" id="747645"/>
    <lineage>
        <taxon>Bacteria</taxon>
        <taxon>Bacillati</taxon>
        <taxon>Actinomycetota</taxon>
        <taxon>Coriobacteriia</taxon>
        <taxon>Coriobacteriales</taxon>
        <taxon>Coriobacteriaceae</taxon>
        <taxon>Parvibacter</taxon>
    </lineage>
</organism>
<sequence>MRTGSAPNFCPPTEEGVVIALQDEKGDTLSLEFLGLLLHGGKSYGFFFPVDDANPALSSGEVVLLEVTDLDDDGQPVAFELVEDEAIAAEVYEDFKQATADLYRFE</sequence>
<dbReference type="EMBL" id="SSTM01000001">
    <property type="protein sequence ID" value="TJW12544.1"/>
    <property type="molecule type" value="Genomic_DNA"/>
</dbReference>
<dbReference type="Proteomes" id="UP000309454">
    <property type="component" value="Unassembled WGS sequence"/>
</dbReference>
<evidence type="ECO:0000313" key="2">
    <source>
        <dbReference type="Proteomes" id="UP000309454"/>
    </source>
</evidence>
<proteinExistence type="predicted"/>
<dbReference type="AlphaFoldDB" id="A0A4T9TDW1"/>
<comment type="caution">
    <text evidence="1">The sequence shown here is derived from an EMBL/GenBank/DDBJ whole genome shotgun (WGS) entry which is preliminary data.</text>
</comment>
<gene>
    <name evidence="1" type="ORF">E5982_02200</name>
</gene>
<name>A0A4T9TDW1_9ACTN</name>
<keyword evidence="2" id="KW-1185">Reference proteome</keyword>
<evidence type="ECO:0000313" key="1">
    <source>
        <dbReference type="EMBL" id="TJW12544.1"/>
    </source>
</evidence>
<protein>
    <submittedName>
        <fullName evidence="1">DUF1292 domain-containing protein</fullName>
    </submittedName>
</protein>
<dbReference type="OrthoDB" id="3177098at2"/>
<accession>A0A4T9TDW1</accession>